<evidence type="ECO:0000313" key="3">
    <source>
        <dbReference type="Proteomes" id="UP001313282"/>
    </source>
</evidence>
<dbReference type="Gene3D" id="1.20.1280.50">
    <property type="match status" value="1"/>
</dbReference>
<evidence type="ECO:0000259" key="1">
    <source>
        <dbReference type="PROSITE" id="PS50181"/>
    </source>
</evidence>
<gene>
    <name evidence="2" type="ORF">TWF718_005050</name>
</gene>
<dbReference type="Proteomes" id="UP001313282">
    <property type="component" value="Unassembled WGS sequence"/>
</dbReference>
<dbReference type="EMBL" id="JAVHNR010000002">
    <property type="protein sequence ID" value="KAK6351906.1"/>
    <property type="molecule type" value="Genomic_DNA"/>
</dbReference>
<evidence type="ECO:0000313" key="2">
    <source>
        <dbReference type="EMBL" id="KAK6351906.1"/>
    </source>
</evidence>
<name>A0AAN8P0D2_9PEZI</name>
<dbReference type="Pfam" id="PF12937">
    <property type="entry name" value="F-box-like"/>
    <property type="match status" value="1"/>
</dbReference>
<accession>A0AAN8P0D2</accession>
<dbReference type="InterPro" id="IPR036047">
    <property type="entry name" value="F-box-like_dom_sf"/>
</dbReference>
<dbReference type="InterPro" id="IPR001810">
    <property type="entry name" value="F-box_dom"/>
</dbReference>
<sequence>MRFRNPQTPPTPCTSILLTNPRTKATLLHARMKNSGKIHTYEHRPLPDSSLELLKQRYFPSREPHRHPIIQDPDQQKDGHPLTFLPTPTAPGLPQTGRLATVPPEIIRSITPYLDATDLVSLSQTCVGFFHMIAYDQRLWYDRLRNANSGVHICDPITFKPDGKIHPYYRDGCWDYIAGHELLTAATATTTSDGGGDGGGSGEFDESCCYYSRVIEILEREDVDLKYETCYSCLTQRGVCDVFDNSTNVARFCQWCILDRFGGEYLTTFDMPINPRKYRSFRWENTLMAWIQHGYLKRGMIFKDWFSKRDFGTIAEKEFYRGYLLFSCWRSTPDVCSLDEIEWGVPMGPVPEWFCYR</sequence>
<comment type="caution">
    <text evidence="2">The sequence shown here is derived from an EMBL/GenBank/DDBJ whole genome shotgun (WGS) entry which is preliminary data.</text>
</comment>
<reference evidence="2 3" key="1">
    <citation type="submission" date="2019-10" db="EMBL/GenBank/DDBJ databases">
        <authorList>
            <person name="Palmer J.M."/>
        </authorList>
    </citation>
    <scope>NUCLEOTIDE SEQUENCE [LARGE SCALE GENOMIC DNA]</scope>
    <source>
        <strain evidence="2 3">TWF718</strain>
    </source>
</reference>
<protein>
    <recommendedName>
        <fullName evidence="1">F-box domain-containing protein</fullName>
    </recommendedName>
</protein>
<dbReference type="SUPFAM" id="SSF81383">
    <property type="entry name" value="F-box domain"/>
    <property type="match status" value="1"/>
</dbReference>
<feature type="domain" description="F-box" evidence="1">
    <location>
        <begin position="96"/>
        <end position="143"/>
    </location>
</feature>
<dbReference type="PROSITE" id="PS50181">
    <property type="entry name" value="FBOX"/>
    <property type="match status" value="1"/>
</dbReference>
<dbReference type="AlphaFoldDB" id="A0AAN8P0D2"/>
<keyword evidence="3" id="KW-1185">Reference proteome</keyword>
<organism evidence="2 3">
    <name type="scientific">Orbilia javanica</name>
    <dbReference type="NCBI Taxonomy" id="47235"/>
    <lineage>
        <taxon>Eukaryota</taxon>
        <taxon>Fungi</taxon>
        <taxon>Dikarya</taxon>
        <taxon>Ascomycota</taxon>
        <taxon>Pezizomycotina</taxon>
        <taxon>Orbiliomycetes</taxon>
        <taxon>Orbiliales</taxon>
        <taxon>Orbiliaceae</taxon>
        <taxon>Orbilia</taxon>
    </lineage>
</organism>
<proteinExistence type="predicted"/>